<organism evidence="1 2">
    <name type="scientific">Cohnella rhizosphaerae</name>
    <dbReference type="NCBI Taxonomy" id="1457232"/>
    <lineage>
        <taxon>Bacteria</taxon>
        <taxon>Bacillati</taxon>
        <taxon>Bacillota</taxon>
        <taxon>Bacilli</taxon>
        <taxon>Bacillales</taxon>
        <taxon>Paenibacillaceae</taxon>
        <taxon>Cohnella</taxon>
    </lineage>
</organism>
<gene>
    <name evidence="1" type="ORF">OMP40_29100</name>
</gene>
<dbReference type="Proteomes" id="UP001153404">
    <property type="component" value="Unassembled WGS sequence"/>
</dbReference>
<comment type="caution">
    <text evidence="1">The sequence shown here is derived from an EMBL/GenBank/DDBJ whole genome shotgun (WGS) entry which is preliminary data.</text>
</comment>
<name>A0A9X4KXE8_9BACL</name>
<proteinExistence type="predicted"/>
<dbReference type="PANTHER" id="PTHR48098">
    <property type="entry name" value="ENTEROCHELIN ESTERASE-RELATED"/>
    <property type="match status" value="1"/>
</dbReference>
<accession>A0A9X4KXE8</accession>
<dbReference type="EMBL" id="JAPDIA010000008">
    <property type="protein sequence ID" value="MDG0812925.1"/>
    <property type="molecule type" value="Genomic_DNA"/>
</dbReference>
<dbReference type="PANTHER" id="PTHR48098:SF3">
    <property type="entry name" value="IRON(III) ENTEROBACTIN ESTERASE"/>
    <property type="match status" value="1"/>
</dbReference>
<protein>
    <submittedName>
        <fullName evidence="1">Alpha/beta hydrolase-fold protein</fullName>
    </submittedName>
</protein>
<dbReference type="Gene3D" id="3.40.50.1820">
    <property type="entry name" value="alpha/beta hydrolase"/>
    <property type="match status" value="1"/>
</dbReference>
<dbReference type="GO" id="GO:0016787">
    <property type="term" value="F:hydrolase activity"/>
    <property type="evidence" value="ECO:0007669"/>
    <property type="project" value="UniProtKB-KW"/>
</dbReference>
<dbReference type="InterPro" id="IPR029058">
    <property type="entry name" value="AB_hydrolase_fold"/>
</dbReference>
<evidence type="ECO:0000313" key="2">
    <source>
        <dbReference type="Proteomes" id="UP001153404"/>
    </source>
</evidence>
<dbReference type="InterPro" id="IPR000801">
    <property type="entry name" value="Esterase-like"/>
</dbReference>
<dbReference type="AlphaFoldDB" id="A0A9X4KXE8"/>
<dbReference type="RefSeq" id="WP_277536575.1">
    <property type="nucleotide sequence ID" value="NZ_JAPDIA010000008.1"/>
</dbReference>
<reference evidence="1" key="1">
    <citation type="submission" date="2022-10" db="EMBL/GenBank/DDBJ databases">
        <title>Comparative genomic analysis of Cohnella hashimotonis sp. nov., isolated from the International Space Station.</title>
        <authorList>
            <person name="Simpson A."/>
            <person name="Venkateswaran K."/>
        </authorList>
    </citation>
    <scope>NUCLEOTIDE SEQUENCE</scope>
    <source>
        <strain evidence="1">DSM 28161</strain>
    </source>
</reference>
<sequence>MSDSPVRRTVVKHTIPSNYLQAGERAVRFYLPPGYQEWLSYPVVYCQDGEDFFNFGRIATISHGLILEENWEPFIIAAVDVDKSVRTEEYLPGSERHEAYLNFWLRELVPFVEKTFAARASAEARLLAGDSLGATVSLSIALRRPDMFNRLLSLSGAYYGASIAQMKEAGDLSWLSAWMTVGLQETAYETERGVHNFVELNRAAKRILEDKGAYVDYREKDGEHKWGFWQKELPEALGAFLGPKAHM</sequence>
<dbReference type="Pfam" id="PF00756">
    <property type="entry name" value="Esterase"/>
    <property type="match status" value="1"/>
</dbReference>
<dbReference type="SUPFAM" id="SSF53474">
    <property type="entry name" value="alpha/beta-Hydrolases"/>
    <property type="match status" value="1"/>
</dbReference>
<keyword evidence="2" id="KW-1185">Reference proteome</keyword>
<dbReference type="InterPro" id="IPR050583">
    <property type="entry name" value="Mycobacterial_A85_antigen"/>
</dbReference>
<keyword evidence="1" id="KW-0378">Hydrolase</keyword>
<evidence type="ECO:0000313" key="1">
    <source>
        <dbReference type="EMBL" id="MDG0812925.1"/>
    </source>
</evidence>